<keyword evidence="4" id="KW-0133">Cell shape</keyword>
<evidence type="ECO:0000256" key="7">
    <source>
        <dbReference type="SAM" id="MobiDB-lite"/>
    </source>
</evidence>
<feature type="region of interest" description="Disordered" evidence="7">
    <location>
        <begin position="1"/>
        <end position="67"/>
    </location>
</feature>
<evidence type="ECO:0000256" key="1">
    <source>
        <dbReference type="ARBA" id="ARBA00004752"/>
    </source>
</evidence>
<evidence type="ECO:0000259" key="9">
    <source>
        <dbReference type="Pfam" id="PF13699"/>
    </source>
</evidence>
<dbReference type="GO" id="GO:0071555">
    <property type="term" value="P:cell wall organization"/>
    <property type="evidence" value="ECO:0007669"/>
    <property type="project" value="UniProtKB-KW"/>
</dbReference>
<dbReference type="CDD" id="cd16913">
    <property type="entry name" value="YkuD_like"/>
    <property type="match status" value="1"/>
</dbReference>
<dbReference type="GO" id="GO:0008360">
    <property type="term" value="P:regulation of cell shape"/>
    <property type="evidence" value="ECO:0007669"/>
    <property type="project" value="UniProtKB-KW"/>
</dbReference>
<dbReference type="InterPro" id="IPR005490">
    <property type="entry name" value="LD_TPept_cat_dom"/>
</dbReference>
<dbReference type="RefSeq" id="WP_173206468.1">
    <property type="nucleotide sequence ID" value="NZ_CP053697.2"/>
</dbReference>
<dbReference type="Proteomes" id="UP000501379">
    <property type="component" value="Chromosome"/>
</dbReference>
<feature type="domain" description="eCIS core" evidence="9">
    <location>
        <begin position="95"/>
        <end position="168"/>
    </location>
</feature>
<dbReference type="Gene3D" id="2.40.440.10">
    <property type="entry name" value="L,D-transpeptidase catalytic domain-like"/>
    <property type="match status" value="1"/>
</dbReference>
<keyword evidence="6" id="KW-0961">Cell wall biogenesis/degradation</keyword>
<dbReference type="EMBL" id="CP053697">
    <property type="protein sequence ID" value="QKE63252.1"/>
    <property type="molecule type" value="Genomic_DNA"/>
</dbReference>
<evidence type="ECO:0000256" key="5">
    <source>
        <dbReference type="ARBA" id="ARBA00022984"/>
    </source>
</evidence>
<feature type="domain" description="L,D-TPase catalytic" evidence="8">
    <location>
        <begin position="264"/>
        <end position="362"/>
    </location>
</feature>
<evidence type="ECO:0000256" key="2">
    <source>
        <dbReference type="ARBA" id="ARBA00005992"/>
    </source>
</evidence>
<proteinExistence type="inferred from homology"/>
<accession>A0A6M8FG50</accession>
<dbReference type="KEGG" id="pcam:HNE05_07730"/>
<dbReference type="InterPro" id="IPR025295">
    <property type="entry name" value="eCIS_core_dom"/>
</dbReference>
<evidence type="ECO:0000256" key="4">
    <source>
        <dbReference type="ARBA" id="ARBA00022960"/>
    </source>
</evidence>
<evidence type="ECO:0000259" key="8">
    <source>
        <dbReference type="Pfam" id="PF03734"/>
    </source>
</evidence>
<keyword evidence="3" id="KW-0808">Transferase</keyword>
<dbReference type="InterPro" id="IPR038063">
    <property type="entry name" value="Transpep_catalytic_dom"/>
</dbReference>
<dbReference type="AlphaFoldDB" id="A0A6M8FG50"/>
<evidence type="ECO:0000313" key="11">
    <source>
        <dbReference type="Proteomes" id="UP000501379"/>
    </source>
</evidence>
<evidence type="ECO:0000256" key="3">
    <source>
        <dbReference type="ARBA" id="ARBA00022679"/>
    </source>
</evidence>
<name>A0A6M8FG50_9GAMM</name>
<gene>
    <name evidence="10" type="ORF">HNE05_07730</name>
</gene>
<feature type="region of interest" description="Disordered" evidence="7">
    <location>
        <begin position="78"/>
        <end position="97"/>
    </location>
</feature>
<organism evidence="10 11">
    <name type="scientific">Aquipseudomonas campi</name>
    <dbReference type="NCBI Taxonomy" id="2731681"/>
    <lineage>
        <taxon>Bacteria</taxon>
        <taxon>Pseudomonadati</taxon>
        <taxon>Pseudomonadota</taxon>
        <taxon>Gammaproteobacteria</taxon>
        <taxon>Pseudomonadales</taxon>
        <taxon>Pseudomonadaceae</taxon>
        <taxon>Aquipseudomonas</taxon>
    </lineage>
</organism>
<dbReference type="GO" id="GO:0004180">
    <property type="term" value="F:carboxypeptidase activity"/>
    <property type="evidence" value="ECO:0007669"/>
    <property type="project" value="UniProtKB-ARBA"/>
</dbReference>
<evidence type="ECO:0000313" key="10">
    <source>
        <dbReference type="EMBL" id="QKE63252.1"/>
    </source>
</evidence>
<evidence type="ECO:0000256" key="6">
    <source>
        <dbReference type="ARBA" id="ARBA00023316"/>
    </source>
</evidence>
<keyword evidence="5" id="KW-0573">Peptidoglycan synthesis</keyword>
<dbReference type="GO" id="GO:0009252">
    <property type="term" value="P:peptidoglycan biosynthetic process"/>
    <property type="evidence" value="ECO:0007669"/>
    <property type="project" value="UniProtKB-UniPathway"/>
</dbReference>
<comment type="pathway">
    <text evidence="1">Cell wall biogenesis; peptidoglycan biosynthesis.</text>
</comment>
<dbReference type="UniPathway" id="UPA00219"/>
<reference evidence="10" key="1">
    <citation type="submission" date="2020-07" db="EMBL/GenBank/DDBJ databases">
        <title>Nitrate ammonifying Pseudomonas campi sp. nov. isolated from German agricultural grassland.</title>
        <authorList>
            <person name="Timsy T."/>
            <person name="Ulrich A."/>
            <person name="Spanner T."/>
            <person name="Foesel B."/>
            <person name="Kolb S."/>
            <person name="Horn M.A."/>
            <person name="Behrendt U."/>
        </authorList>
    </citation>
    <scope>NUCLEOTIDE SEQUENCE</scope>
    <source>
        <strain evidence="10">S1-A32-2</strain>
    </source>
</reference>
<dbReference type="Pfam" id="PF13699">
    <property type="entry name" value="eCIS_core"/>
    <property type="match status" value="1"/>
</dbReference>
<dbReference type="SUPFAM" id="SSF141523">
    <property type="entry name" value="L,D-transpeptidase catalytic domain-like"/>
    <property type="match status" value="1"/>
</dbReference>
<dbReference type="GO" id="GO:0016740">
    <property type="term" value="F:transferase activity"/>
    <property type="evidence" value="ECO:0007669"/>
    <property type="project" value="UniProtKB-KW"/>
</dbReference>
<protein>
    <submittedName>
        <fullName evidence="10">DUF4157 domain-containing protein</fullName>
    </submittedName>
</protein>
<dbReference type="Pfam" id="PF03734">
    <property type="entry name" value="YkuD"/>
    <property type="match status" value="1"/>
</dbReference>
<sequence>MAERFTRSGFAGGGPRPTASAAPQQAVLKKDDEESPAPAQGAAQEGKGDGSVTETAESNLGEPGTAADEVLTKRADARVEPVSHVPSSIGGGSAMPSAERRPFENFFGRDFSAVRIHNDSQAHQYTRQINALAATRSNHIYLSERVASSRPRGLLAHELTHVVQQGRAPLVAARAGVTANTARLQDAPPNISPAPIGWQLYQATICSGKVNEHPSTQPLDFPETYISKINVSLTNQKVTLDWTGPSVAEAERNVLAATVDGVINCSTGAGVTGQASCNDTEHSKSSGSCCTPKGTFTLGAQSCVTPRLGLQNFSGFQRDGVGFHYYSSVPSHPASHGCVRLHRGASKIIFDSARSNVTTVEVSGSYTGAYARHSSCD</sequence>
<keyword evidence="11" id="KW-1185">Reference proteome</keyword>
<comment type="similarity">
    <text evidence="2">Belongs to the YkuD family.</text>
</comment>